<protein>
    <submittedName>
        <fullName evidence="1">Uncharacterized protein</fullName>
    </submittedName>
</protein>
<evidence type="ECO:0000313" key="1">
    <source>
        <dbReference type="EMBL" id="VDM85926.1"/>
    </source>
</evidence>
<evidence type="ECO:0000313" key="2">
    <source>
        <dbReference type="Proteomes" id="UP000270094"/>
    </source>
</evidence>
<keyword evidence="2" id="KW-1185">Reference proteome</keyword>
<dbReference type="OrthoDB" id="408373at2759"/>
<organism evidence="1 2">
    <name type="scientific">Strongylus vulgaris</name>
    <name type="common">Blood worm</name>
    <dbReference type="NCBI Taxonomy" id="40348"/>
    <lineage>
        <taxon>Eukaryota</taxon>
        <taxon>Metazoa</taxon>
        <taxon>Ecdysozoa</taxon>
        <taxon>Nematoda</taxon>
        <taxon>Chromadorea</taxon>
        <taxon>Rhabditida</taxon>
        <taxon>Rhabditina</taxon>
        <taxon>Rhabditomorpha</taxon>
        <taxon>Strongyloidea</taxon>
        <taxon>Strongylidae</taxon>
        <taxon>Strongylus</taxon>
    </lineage>
</organism>
<reference evidence="1 2" key="1">
    <citation type="submission" date="2018-11" db="EMBL/GenBank/DDBJ databases">
        <authorList>
            <consortium name="Pathogen Informatics"/>
        </authorList>
    </citation>
    <scope>NUCLEOTIDE SEQUENCE [LARGE SCALE GENOMIC DNA]</scope>
</reference>
<name>A0A3P7JRD0_STRVU</name>
<accession>A0A3P7JRD0</accession>
<dbReference type="Proteomes" id="UP000270094">
    <property type="component" value="Unassembled WGS sequence"/>
</dbReference>
<sequence>MEKNSAFDKGSLLSALMKSPVKGRFEALEKGEIAAEDFDPIFTQVFNKEYGRKEEVIPMFSSITKVLYNMKIVPEMVALLKASYRSRIKCQY</sequence>
<dbReference type="AlphaFoldDB" id="A0A3P7JRD0"/>
<dbReference type="EMBL" id="UYYB01147312">
    <property type="protein sequence ID" value="VDM85926.1"/>
    <property type="molecule type" value="Genomic_DNA"/>
</dbReference>
<gene>
    <name evidence="1" type="ORF">SVUK_LOCUS20924</name>
</gene>
<proteinExistence type="predicted"/>